<keyword evidence="4" id="KW-1185">Reference proteome</keyword>
<dbReference type="GO" id="GO:0005739">
    <property type="term" value="C:mitochondrion"/>
    <property type="evidence" value="ECO:0007669"/>
    <property type="project" value="TreeGrafter"/>
</dbReference>
<protein>
    <recommendedName>
        <fullName evidence="2">MaoC-like domain-containing protein</fullName>
    </recommendedName>
</protein>
<accession>F2U8V1</accession>
<keyword evidence="1" id="KW-0456">Lyase</keyword>
<dbReference type="KEGG" id="sre:PTSG_04866"/>
<dbReference type="GeneID" id="16074765"/>
<evidence type="ECO:0000313" key="3">
    <source>
        <dbReference type="EMBL" id="EGD73154.1"/>
    </source>
</evidence>
<dbReference type="AlphaFoldDB" id="F2U8V1"/>
<dbReference type="CDD" id="cd03449">
    <property type="entry name" value="R_hydratase"/>
    <property type="match status" value="1"/>
</dbReference>
<dbReference type="eggNOG" id="KOG1206">
    <property type="taxonomic scope" value="Eukaryota"/>
</dbReference>
<dbReference type="InterPro" id="IPR002539">
    <property type="entry name" value="MaoC-like_dom"/>
</dbReference>
<feature type="domain" description="MaoC-like" evidence="2">
    <location>
        <begin position="28"/>
        <end position="118"/>
    </location>
</feature>
<dbReference type="PANTHER" id="PTHR43437:SF3">
    <property type="entry name" value="HYDROXYACYL-THIOESTER DEHYDRATASE TYPE 2, MITOCHONDRIAL"/>
    <property type="match status" value="1"/>
</dbReference>
<dbReference type="RefSeq" id="XP_004994185.1">
    <property type="nucleotide sequence ID" value="XM_004994128.1"/>
</dbReference>
<dbReference type="OMA" id="GCVFLHQ"/>
<reference evidence="3" key="1">
    <citation type="submission" date="2009-08" db="EMBL/GenBank/DDBJ databases">
        <title>Annotation of Salpingoeca rosetta.</title>
        <authorList>
            <consortium name="The Broad Institute Genome Sequencing Platform"/>
            <person name="Russ C."/>
            <person name="Cuomo C."/>
            <person name="Burger G."/>
            <person name="Gray M.W."/>
            <person name="Holland P.W.H."/>
            <person name="King N."/>
            <person name="Lang F.B.F."/>
            <person name="Roger A.J."/>
            <person name="Ruiz-Trillo I."/>
            <person name="Young S.K."/>
            <person name="Zeng Q."/>
            <person name="Gargeya S."/>
            <person name="Alvarado L."/>
            <person name="Berlin A."/>
            <person name="Chapman S.B."/>
            <person name="Chen Z."/>
            <person name="Freedman E."/>
            <person name="Gellesch M."/>
            <person name="Goldberg J."/>
            <person name="Griggs A."/>
            <person name="Gujja S."/>
            <person name="Heilman E."/>
            <person name="Heiman D."/>
            <person name="Howarth C."/>
            <person name="Mehta T."/>
            <person name="Neiman D."/>
            <person name="Pearson M."/>
            <person name="Roberts A."/>
            <person name="Saif S."/>
            <person name="Shea T."/>
            <person name="Shenoy N."/>
            <person name="Sisk P."/>
            <person name="Stolte C."/>
            <person name="Sykes S."/>
            <person name="White J."/>
            <person name="Yandava C."/>
            <person name="Haas B."/>
            <person name="Nusbaum C."/>
            <person name="Birren B."/>
        </authorList>
    </citation>
    <scope>NUCLEOTIDE SEQUENCE [LARGE SCALE GENOMIC DNA]</scope>
    <source>
        <strain evidence="3">ATCC 50818</strain>
    </source>
</reference>
<dbReference type="Gene3D" id="3.10.129.10">
    <property type="entry name" value="Hotdog Thioesterase"/>
    <property type="match status" value="1"/>
</dbReference>
<dbReference type="EMBL" id="GL832965">
    <property type="protein sequence ID" value="EGD73154.1"/>
    <property type="molecule type" value="Genomic_DNA"/>
</dbReference>
<organism evidence="4">
    <name type="scientific">Salpingoeca rosetta (strain ATCC 50818 / BSB-021)</name>
    <dbReference type="NCBI Taxonomy" id="946362"/>
    <lineage>
        <taxon>Eukaryota</taxon>
        <taxon>Choanoflagellata</taxon>
        <taxon>Craspedida</taxon>
        <taxon>Salpingoecidae</taxon>
        <taxon>Salpingoeca</taxon>
    </lineage>
</organism>
<dbReference type="SUPFAM" id="SSF54637">
    <property type="entry name" value="Thioesterase/thiol ester dehydrase-isomerase"/>
    <property type="match status" value="1"/>
</dbReference>
<name>F2U8V1_SALR5</name>
<dbReference type="GO" id="GO:0006633">
    <property type="term" value="P:fatty acid biosynthetic process"/>
    <property type="evidence" value="ECO:0007669"/>
    <property type="project" value="TreeGrafter"/>
</dbReference>
<evidence type="ECO:0000313" key="4">
    <source>
        <dbReference type="Proteomes" id="UP000007799"/>
    </source>
</evidence>
<dbReference type="Proteomes" id="UP000007799">
    <property type="component" value="Unassembled WGS sequence"/>
</dbReference>
<dbReference type="OrthoDB" id="3592703at2759"/>
<dbReference type="FunCoup" id="F2U8V1">
    <property type="interactions" value="409"/>
</dbReference>
<gene>
    <name evidence="3" type="ORF">PTSG_04866</name>
</gene>
<dbReference type="Pfam" id="PF01575">
    <property type="entry name" value="MaoC_dehydratas"/>
    <property type="match status" value="1"/>
</dbReference>
<proteinExistence type="predicted"/>
<dbReference type="InterPro" id="IPR050965">
    <property type="entry name" value="UPF0336/Enoyl-CoA_hydratase"/>
</dbReference>
<dbReference type="FunFam" id="3.10.129.10:FF:000042">
    <property type="entry name" value="MaoC domain protein dehydratase"/>
    <property type="match status" value="1"/>
</dbReference>
<sequence length="159" mass="17516">MAQLLRHVRCMATRVTRLRVGDSAEMRKRFTMEEVKAFAELSGDDNPLHTDQDYAANTRFGKCIVHGVLMNGLISAIMGAKLPGEGTIYLSQEIAFRGPLYVGDEAVARVEVLDIRKDKPVVTFATQCFNSSGDLLMDGKGKVMIPKDTHANSIEQADN</sequence>
<dbReference type="InParanoid" id="F2U8V1"/>
<dbReference type="PANTHER" id="PTHR43437">
    <property type="entry name" value="HYDROXYACYL-THIOESTER DEHYDRATASE TYPE 2, MITOCHONDRIAL-RELATED"/>
    <property type="match status" value="1"/>
</dbReference>
<evidence type="ECO:0000256" key="1">
    <source>
        <dbReference type="ARBA" id="ARBA00023239"/>
    </source>
</evidence>
<evidence type="ECO:0000259" key="2">
    <source>
        <dbReference type="Pfam" id="PF01575"/>
    </source>
</evidence>
<dbReference type="GO" id="GO:0019171">
    <property type="term" value="F:(3R)-hydroxyacyl-[acyl-carrier-protein] dehydratase activity"/>
    <property type="evidence" value="ECO:0007669"/>
    <property type="project" value="TreeGrafter"/>
</dbReference>
<dbReference type="InterPro" id="IPR029069">
    <property type="entry name" value="HotDog_dom_sf"/>
</dbReference>
<dbReference type="STRING" id="946362.F2U8V1"/>